<gene>
    <name evidence="1" type="ORF">METZ01_LOCUS416736</name>
</gene>
<feature type="non-terminal residue" evidence="1">
    <location>
        <position position="101"/>
    </location>
</feature>
<evidence type="ECO:0008006" key="2">
    <source>
        <dbReference type="Google" id="ProtNLM"/>
    </source>
</evidence>
<dbReference type="AlphaFoldDB" id="A0A382WYH6"/>
<organism evidence="1">
    <name type="scientific">marine metagenome</name>
    <dbReference type="NCBI Taxonomy" id="408172"/>
    <lineage>
        <taxon>unclassified sequences</taxon>
        <taxon>metagenomes</taxon>
        <taxon>ecological metagenomes</taxon>
    </lineage>
</organism>
<dbReference type="PROSITE" id="PS51257">
    <property type="entry name" value="PROKAR_LIPOPROTEIN"/>
    <property type="match status" value="1"/>
</dbReference>
<dbReference type="EMBL" id="UINC01163525">
    <property type="protein sequence ID" value="SVD63882.1"/>
    <property type="molecule type" value="Genomic_DNA"/>
</dbReference>
<reference evidence="1" key="1">
    <citation type="submission" date="2018-05" db="EMBL/GenBank/DDBJ databases">
        <authorList>
            <person name="Lanie J.A."/>
            <person name="Ng W.-L."/>
            <person name="Kazmierczak K.M."/>
            <person name="Andrzejewski T.M."/>
            <person name="Davidsen T.M."/>
            <person name="Wayne K.J."/>
            <person name="Tettelin H."/>
            <person name="Glass J.I."/>
            <person name="Rusch D."/>
            <person name="Podicherti R."/>
            <person name="Tsui H.-C.T."/>
            <person name="Winkler M.E."/>
        </authorList>
    </citation>
    <scope>NUCLEOTIDE SEQUENCE</scope>
</reference>
<evidence type="ECO:0000313" key="1">
    <source>
        <dbReference type="EMBL" id="SVD63882.1"/>
    </source>
</evidence>
<accession>A0A382WYH6</accession>
<name>A0A382WYH6_9ZZZZ</name>
<sequence length="101" mass="11156">MIKQIKLAFILVLIILVSGCTHTGTEATVKSSTSEGVSFDIYADTLQPKQYEGQSFNFQIKVENNGGYSVPADHMNLYVEGINPLTYNLDPSNLIKKNTVE</sequence>
<protein>
    <recommendedName>
        <fullName evidence="2">CARDB domain-containing protein</fullName>
    </recommendedName>
</protein>
<proteinExistence type="predicted"/>